<comment type="caution">
    <text evidence="1">The sequence shown here is derived from an EMBL/GenBank/DDBJ whole genome shotgun (WGS) entry which is preliminary data.</text>
</comment>
<organism evidence="1 2">
    <name type="scientific">Chryseobacterium endalhagicum</name>
    <dbReference type="NCBI Taxonomy" id="2797638"/>
    <lineage>
        <taxon>Bacteria</taxon>
        <taxon>Pseudomonadati</taxon>
        <taxon>Bacteroidota</taxon>
        <taxon>Flavobacteriia</taxon>
        <taxon>Flavobacteriales</taxon>
        <taxon>Weeksellaceae</taxon>
        <taxon>Chryseobacterium group</taxon>
        <taxon>Chryseobacterium</taxon>
    </lineage>
</organism>
<sequence>MKTTSSTPLRKIDRKELKSVKGAGPIRDRVCCTSNEDGFCCEWASDIWNCRYIHC</sequence>
<accession>A0ABS1Q9Z3</accession>
<proteinExistence type="predicted"/>
<dbReference type="RefSeq" id="WP_202088611.1">
    <property type="nucleotide sequence ID" value="NZ_JAELVM010000001.1"/>
</dbReference>
<reference evidence="1 2" key="1">
    <citation type="submission" date="2020-12" db="EMBL/GenBank/DDBJ databases">
        <title>Chryseobacterium endoalhailicus sp. nov., isolated from seed of leguminous plant.</title>
        <authorList>
            <person name="Zhang X."/>
        </authorList>
    </citation>
    <scope>NUCLEOTIDE SEQUENCE [LARGE SCALE GENOMIC DNA]</scope>
    <source>
        <strain evidence="1 2">L7</strain>
    </source>
</reference>
<dbReference type="EMBL" id="JAELVM010000001">
    <property type="protein sequence ID" value="MBL1219425.1"/>
    <property type="molecule type" value="Genomic_DNA"/>
</dbReference>
<evidence type="ECO:0008006" key="3">
    <source>
        <dbReference type="Google" id="ProtNLM"/>
    </source>
</evidence>
<evidence type="ECO:0000313" key="2">
    <source>
        <dbReference type="Proteomes" id="UP000661696"/>
    </source>
</evidence>
<protein>
    <recommendedName>
        <fullName evidence="3">Natural product</fullName>
    </recommendedName>
</protein>
<keyword evidence="2" id="KW-1185">Reference proteome</keyword>
<dbReference type="Proteomes" id="UP000661696">
    <property type="component" value="Unassembled WGS sequence"/>
</dbReference>
<evidence type="ECO:0000313" key="1">
    <source>
        <dbReference type="EMBL" id="MBL1219425.1"/>
    </source>
</evidence>
<name>A0ABS1Q9Z3_9FLAO</name>
<gene>
    <name evidence="1" type="ORF">JET18_01170</name>
</gene>